<dbReference type="EMBL" id="JALDAY010000024">
    <property type="protein sequence ID" value="MCI3279168.1"/>
    <property type="molecule type" value="Genomic_DNA"/>
</dbReference>
<reference evidence="1" key="1">
    <citation type="submission" date="2022-03" db="EMBL/GenBank/DDBJ databases">
        <title>Streptomyces 7R015 and 7R016 isolated from Barleria lupulina in Thailand.</title>
        <authorList>
            <person name="Kanchanasin P."/>
            <person name="Phongsopitanun W."/>
            <person name="Tanasupawat S."/>
        </authorList>
    </citation>
    <scope>NUCLEOTIDE SEQUENCE</scope>
    <source>
        <strain evidence="1">7R015</strain>
    </source>
</reference>
<comment type="caution">
    <text evidence="1">The sequence shown here is derived from an EMBL/GenBank/DDBJ whole genome shotgun (WGS) entry which is preliminary data.</text>
</comment>
<sequence>MTDTPEARIAAIRARAQAATEGPWQRYEEYGPQFYANVSGEYLRGVGDFNFGEGEQAEADEALVQHAHQDITYLLARVTELENIAVNARKLVGGWKQASEEHALFAQSKVMDETPGMADKQHGRSDQLADCANELGDVLNGEDPDGWAYGIGMDVTEADERDA</sequence>
<name>A0ABS9YPH5_9ACTN</name>
<evidence type="ECO:0008006" key="3">
    <source>
        <dbReference type="Google" id="ProtNLM"/>
    </source>
</evidence>
<dbReference type="RefSeq" id="WP_242778899.1">
    <property type="nucleotide sequence ID" value="NZ_JALDAY010000024.1"/>
</dbReference>
<accession>A0ABS9YPH5</accession>
<evidence type="ECO:0000313" key="2">
    <source>
        <dbReference type="Proteomes" id="UP001165269"/>
    </source>
</evidence>
<protein>
    <recommendedName>
        <fullName evidence="3">Ead/Ea22-like family protein</fullName>
    </recommendedName>
</protein>
<dbReference type="Proteomes" id="UP001165269">
    <property type="component" value="Unassembled WGS sequence"/>
</dbReference>
<keyword evidence="2" id="KW-1185">Reference proteome</keyword>
<organism evidence="1 2">
    <name type="scientific">Streptomyces cylindrosporus</name>
    <dbReference type="NCBI Taxonomy" id="2927583"/>
    <lineage>
        <taxon>Bacteria</taxon>
        <taxon>Bacillati</taxon>
        <taxon>Actinomycetota</taxon>
        <taxon>Actinomycetes</taxon>
        <taxon>Kitasatosporales</taxon>
        <taxon>Streptomycetaceae</taxon>
        <taxon>Streptomyces</taxon>
    </lineage>
</organism>
<proteinExistence type="predicted"/>
<evidence type="ECO:0000313" key="1">
    <source>
        <dbReference type="EMBL" id="MCI3279168.1"/>
    </source>
</evidence>
<gene>
    <name evidence="1" type="ORF">MQP27_49705</name>
</gene>